<proteinExistence type="predicted"/>
<evidence type="ECO:0000313" key="2">
    <source>
        <dbReference type="Proteomes" id="UP000001249"/>
    </source>
</evidence>
<dbReference type="Proteomes" id="UP000001249">
    <property type="component" value="Segment"/>
</dbReference>
<reference evidence="2" key="1">
    <citation type="journal article" date="2008" name="J. Bacteriol.">
        <title>Ma-LMM01 infecting toxic Microcystis aeruginosa illuminates diverse cyanophage genome strategies.</title>
        <authorList>
            <person name="Yoshida T."/>
            <person name="Nagasaki K."/>
            <person name="Takashima Y."/>
            <person name="Shirai Y."/>
            <person name="Tomaru Y."/>
            <person name="Takao Y."/>
            <person name="Sakamoto S."/>
            <person name="Hiroishi S."/>
            <person name="Ogata H."/>
        </authorList>
    </citation>
    <scope>NUCLEOTIDE SEQUENCE</scope>
</reference>
<sequence length="61" mass="7465">MRRTITSMKIINDYNFYYYHYESMSVGLSIYLPKLDKFYASIVLFYHRLTLLAEDNFYEDS</sequence>
<name>A0A7S0_9CAUD</name>
<dbReference type="KEGG" id="vg:4484434"/>
<dbReference type="GeneID" id="4484434"/>
<evidence type="ECO:0000313" key="1">
    <source>
        <dbReference type="EMBL" id="BAF36247.1"/>
    </source>
</evidence>
<protein>
    <submittedName>
        <fullName evidence="1">Uncharacterized protein</fullName>
    </submittedName>
</protein>
<accession>A0A7S0</accession>
<dbReference type="RefSeq" id="YP_851170.1">
    <property type="nucleotide sequence ID" value="NC_008562.1"/>
</dbReference>
<dbReference type="EMBL" id="AB231700">
    <property type="protein sequence ID" value="BAF36247.1"/>
    <property type="molecule type" value="Genomic_DNA"/>
</dbReference>
<keyword evidence="2" id="KW-1185">Reference proteome</keyword>
<organism evidence="1 2">
    <name type="scientific">Microcystis phage LMM01</name>
    <dbReference type="NCBI Taxonomy" id="2856824"/>
    <lineage>
        <taxon>Viruses</taxon>
        <taxon>Duplodnaviria</taxon>
        <taxon>Heunggongvirae</taxon>
        <taxon>Uroviricota</taxon>
        <taxon>Caudoviricetes</taxon>
        <taxon>Fukuivirus</taxon>
        <taxon>Fukuivirus LMM01</taxon>
    </lineage>
</organism>